<keyword evidence="3" id="KW-1185">Reference proteome</keyword>
<gene>
    <name evidence="2" type="ORF">LKD36_16760</name>
</gene>
<proteinExistence type="predicted"/>
<evidence type="ECO:0000256" key="1">
    <source>
        <dbReference type="SAM" id="Phobius"/>
    </source>
</evidence>
<comment type="caution">
    <text evidence="2">The sequence shown here is derived from an EMBL/GenBank/DDBJ whole genome shotgun (WGS) entry which is preliminary data.</text>
</comment>
<evidence type="ECO:0000313" key="3">
    <source>
        <dbReference type="Proteomes" id="UP001198220"/>
    </source>
</evidence>
<dbReference type="Proteomes" id="UP001198220">
    <property type="component" value="Unassembled WGS sequence"/>
</dbReference>
<keyword evidence="1" id="KW-0472">Membrane</keyword>
<protein>
    <submittedName>
        <fullName evidence="2">Uncharacterized protein</fullName>
    </submittedName>
</protein>
<feature type="transmembrane region" description="Helical" evidence="1">
    <location>
        <begin position="16"/>
        <end position="40"/>
    </location>
</feature>
<reference evidence="2 3" key="1">
    <citation type="submission" date="2021-10" db="EMBL/GenBank/DDBJ databases">
        <title>Anaerobic single-cell dispensing facilitates the cultivation of human gut bacteria.</title>
        <authorList>
            <person name="Afrizal A."/>
        </authorList>
    </citation>
    <scope>NUCLEOTIDE SEQUENCE [LARGE SCALE GENOMIC DNA]</scope>
    <source>
        <strain evidence="2 3">CLA-AA-H276</strain>
    </source>
</reference>
<dbReference type="EMBL" id="JAJEPS010000032">
    <property type="protein sequence ID" value="MCC2127793.1"/>
    <property type="molecule type" value="Genomic_DNA"/>
</dbReference>
<sequence>MLLYCYRVSSTETPPFLLVIIVGIRMVLVGVSLYWVLLGIVACMPVLSIGICMMLLLLVIGVSAVGWCIEKRLQHSSMTA</sequence>
<accession>A0AAE3AD16</accession>
<keyword evidence="1" id="KW-1133">Transmembrane helix</keyword>
<name>A0AAE3AD16_9FIRM</name>
<dbReference type="RefSeq" id="WP_308460329.1">
    <property type="nucleotide sequence ID" value="NZ_JAJEPS010000032.1"/>
</dbReference>
<keyword evidence="1" id="KW-0812">Transmembrane</keyword>
<evidence type="ECO:0000313" key="2">
    <source>
        <dbReference type="EMBL" id="MCC2127793.1"/>
    </source>
</evidence>
<feature type="transmembrane region" description="Helical" evidence="1">
    <location>
        <begin position="46"/>
        <end position="69"/>
    </location>
</feature>
<dbReference type="AlphaFoldDB" id="A0AAE3AD16"/>
<organism evidence="2 3">
    <name type="scientific">Hominiventricola filiformis</name>
    <dbReference type="NCBI Taxonomy" id="2885352"/>
    <lineage>
        <taxon>Bacteria</taxon>
        <taxon>Bacillati</taxon>
        <taxon>Bacillota</taxon>
        <taxon>Clostridia</taxon>
        <taxon>Lachnospirales</taxon>
        <taxon>Lachnospiraceae</taxon>
        <taxon>Hominiventricola</taxon>
    </lineage>
</organism>